<keyword evidence="3 4" id="KW-0810">Translation regulation</keyword>
<proteinExistence type="inferred from homology"/>
<dbReference type="NCBIfam" id="NF009793">
    <property type="entry name" value="PRK13285.1-1"/>
    <property type="match status" value="1"/>
</dbReference>
<keyword evidence="6" id="KW-1185">Reference proteome</keyword>
<accession>A0ABS4IJY2</accession>
<gene>
    <name evidence="4" type="primary">fliW</name>
    <name evidence="5" type="ORF">J2Z83_003307</name>
</gene>
<comment type="function">
    <text evidence="4">Acts as an anti-CsrA protein, binds CsrA and prevents it from repressing translation of its target genes, one of which is flagellin. Binds to flagellin and participates in the assembly of the flagellum.</text>
</comment>
<dbReference type="InterPro" id="IPR024046">
    <property type="entry name" value="Flagellar_assmbl_FliW_dom_sf"/>
</dbReference>
<keyword evidence="5" id="KW-0282">Flagellum</keyword>
<reference evidence="5 6" key="1">
    <citation type="submission" date="2021-03" db="EMBL/GenBank/DDBJ databases">
        <title>Genomic Encyclopedia of Type Strains, Phase IV (KMG-IV): sequencing the most valuable type-strain genomes for metagenomic binning, comparative biology and taxonomic classification.</title>
        <authorList>
            <person name="Goeker M."/>
        </authorList>
    </citation>
    <scope>NUCLEOTIDE SEQUENCE [LARGE SCALE GENOMIC DNA]</scope>
    <source>
        <strain evidence="5 6">DSM 25609</strain>
    </source>
</reference>
<dbReference type="RefSeq" id="WP_209464237.1">
    <property type="nucleotide sequence ID" value="NZ_CP110224.1"/>
</dbReference>
<keyword evidence="5" id="KW-0966">Cell projection</keyword>
<protein>
    <recommendedName>
        <fullName evidence="4">Flagellar assembly factor FliW</fullName>
    </recommendedName>
</protein>
<dbReference type="HAMAP" id="MF_01185">
    <property type="entry name" value="FliW"/>
    <property type="match status" value="1"/>
</dbReference>
<dbReference type="InterPro" id="IPR003775">
    <property type="entry name" value="Flagellar_assembly_factor_FliW"/>
</dbReference>
<comment type="subcellular location">
    <subcellularLocation>
        <location evidence="4">Cytoplasm</location>
    </subcellularLocation>
</comment>
<evidence type="ECO:0000313" key="5">
    <source>
        <dbReference type="EMBL" id="MBP1971168.1"/>
    </source>
</evidence>
<dbReference type="SUPFAM" id="SSF141457">
    <property type="entry name" value="BH3618-like"/>
    <property type="match status" value="1"/>
</dbReference>
<keyword evidence="1 4" id="KW-0963">Cytoplasm</keyword>
<evidence type="ECO:0000256" key="3">
    <source>
        <dbReference type="ARBA" id="ARBA00022845"/>
    </source>
</evidence>
<dbReference type="PANTHER" id="PTHR39190:SF1">
    <property type="entry name" value="FLAGELLAR ASSEMBLY FACTOR FLIW"/>
    <property type="match status" value="1"/>
</dbReference>
<keyword evidence="5" id="KW-0969">Cilium</keyword>
<dbReference type="Gene3D" id="2.30.290.10">
    <property type="entry name" value="BH3618-like"/>
    <property type="match status" value="1"/>
</dbReference>
<keyword evidence="4" id="KW-0143">Chaperone</keyword>
<dbReference type="Pfam" id="PF02623">
    <property type="entry name" value="FliW"/>
    <property type="match status" value="1"/>
</dbReference>
<evidence type="ECO:0000313" key="6">
    <source>
        <dbReference type="Proteomes" id="UP001519345"/>
    </source>
</evidence>
<dbReference type="PANTHER" id="PTHR39190">
    <property type="entry name" value="FLAGELLAR ASSEMBLY FACTOR FLIW"/>
    <property type="match status" value="1"/>
</dbReference>
<dbReference type="Proteomes" id="UP001519345">
    <property type="component" value="Unassembled WGS sequence"/>
</dbReference>
<comment type="subunit">
    <text evidence="4">Interacts with translational regulator CsrA and flagellin(s).</text>
</comment>
<organism evidence="5 6">
    <name type="scientific">Virgibacillus natechei</name>
    <dbReference type="NCBI Taxonomy" id="1216297"/>
    <lineage>
        <taxon>Bacteria</taxon>
        <taxon>Bacillati</taxon>
        <taxon>Bacillota</taxon>
        <taxon>Bacilli</taxon>
        <taxon>Bacillales</taxon>
        <taxon>Bacillaceae</taxon>
        <taxon>Virgibacillus</taxon>
    </lineage>
</organism>
<name>A0ABS4IJY2_9BACI</name>
<sequence>MHLHTKYLGEVEIDASKIIQFPVGLPGFIDETEFALVDFPDNPIFQVLQSVKSVNTAFIVTNPYHFYHDYSFELDDSIVESLEVKSEKDVMVVTIVTLKNPFNTSTLNLKAPVIINPSSKQGKQYILNMDNIPAKAPISPGNHLKAGGE</sequence>
<evidence type="ECO:0000256" key="1">
    <source>
        <dbReference type="ARBA" id="ARBA00022490"/>
    </source>
</evidence>
<comment type="similarity">
    <text evidence="4">Belongs to the FliW family.</text>
</comment>
<evidence type="ECO:0000256" key="2">
    <source>
        <dbReference type="ARBA" id="ARBA00022795"/>
    </source>
</evidence>
<keyword evidence="2 4" id="KW-1005">Bacterial flagellum biogenesis</keyword>
<comment type="caution">
    <text evidence="5">The sequence shown here is derived from an EMBL/GenBank/DDBJ whole genome shotgun (WGS) entry which is preliminary data.</text>
</comment>
<dbReference type="EMBL" id="JAGGKX010000022">
    <property type="protein sequence ID" value="MBP1971168.1"/>
    <property type="molecule type" value="Genomic_DNA"/>
</dbReference>
<evidence type="ECO:0000256" key="4">
    <source>
        <dbReference type="HAMAP-Rule" id="MF_01185"/>
    </source>
</evidence>